<feature type="binding site" evidence="11">
    <location>
        <begin position="155"/>
        <end position="162"/>
    </location>
    <ligand>
        <name>ATP</name>
        <dbReference type="ChEBI" id="CHEBI:30616"/>
    </ligand>
</feature>
<dbReference type="Pfam" id="PF00306">
    <property type="entry name" value="ATP-synt_ab_C"/>
    <property type="match status" value="1"/>
</dbReference>
<dbReference type="FunFam" id="3.40.50.300:FF:000002">
    <property type="entry name" value="ATP synthase subunit alpha"/>
    <property type="match status" value="1"/>
</dbReference>
<dbReference type="Pfam" id="PF02874">
    <property type="entry name" value="ATP-synt_ab_N"/>
    <property type="match status" value="1"/>
</dbReference>
<dbReference type="InterPro" id="IPR023366">
    <property type="entry name" value="ATP_synth_asu-like_sf"/>
</dbReference>
<keyword evidence="8 11" id="KW-0472">Membrane</keyword>
<evidence type="ECO:0000256" key="2">
    <source>
        <dbReference type="ARBA" id="ARBA00008936"/>
    </source>
</evidence>
<evidence type="ECO:0000256" key="9">
    <source>
        <dbReference type="ARBA" id="ARBA00023196"/>
    </source>
</evidence>
<dbReference type="InterPro" id="IPR020003">
    <property type="entry name" value="ATPase_a/bsu_AS"/>
</dbReference>
<dbReference type="HAMAP" id="MF_01346">
    <property type="entry name" value="ATP_synth_alpha_bact"/>
    <property type="match status" value="1"/>
</dbReference>
<dbReference type="EMBL" id="JAAZNL010000016">
    <property type="protein sequence ID" value="NMB69878.1"/>
    <property type="molecule type" value="Genomic_DNA"/>
</dbReference>
<dbReference type="PANTHER" id="PTHR48082">
    <property type="entry name" value="ATP SYNTHASE SUBUNIT ALPHA, MITOCHONDRIAL"/>
    <property type="match status" value="1"/>
</dbReference>
<dbReference type="InterPro" id="IPR004100">
    <property type="entry name" value="ATPase_F1/V1/A1_a/bsu_N"/>
</dbReference>
<dbReference type="GO" id="GO:0005886">
    <property type="term" value="C:plasma membrane"/>
    <property type="evidence" value="ECO:0007669"/>
    <property type="project" value="UniProtKB-SubCell"/>
</dbReference>
<comment type="catalytic activity">
    <reaction evidence="11">
        <text>ATP + H2O + 4 H(+)(in) = ADP + phosphate + 5 H(+)(out)</text>
        <dbReference type="Rhea" id="RHEA:57720"/>
        <dbReference type="ChEBI" id="CHEBI:15377"/>
        <dbReference type="ChEBI" id="CHEBI:15378"/>
        <dbReference type="ChEBI" id="CHEBI:30616"/>
        <dbReference type="ChEBI" id="CHEBI:43474"/>
        <dbReference type="ChEBI" id="CHEBI:456216"/>
        <dbReference type="EC" id="7.1.2.2"/>
    </reaction>
</comment>
<dbReference type="GO" id="GO:0043531">
    <property type="term" value="F:ADP binding"/>
    <property type="evidence" value="ECO:0007669"/>
    <property type="project" value="TreeGrafter"/>
</dbReference>
<keyword evidence="9 11" id="KW-0139">CF(1)</keyword>
<feature type="site" description="Required for activity" evidence="11">
    <location>
        <position position="350"/>
    </location>
</feature>
<dbReference type="PANTHER" id="PTHR48082:SF2">
    <property type="entry name" value="ATP SYNTHASE SUBUNIT ALPHA, MITOCHONDRIAL"/>
    <property type="match status" value="1"/>
</dbReference>
<feature type="domain" description="ATPase F1/V1/A1 complex alpha/beta subunit N-terminal" evidence="14">
    <location>
        <begin position="12"/>
        <end position="77"/>
    </location>
</feature>
<name>A0A7X9HGR5_UNCKA</name>
<dbReference type="AlphaFoldDB" id="A0A7X9HGR5"/>
<evidence type="ECO:0000259" key="14">
    <source>
        <dbReference type="Pfam" id="PF02874"/>
    </source>
</evidence>
<comment type="caution">
    <text evidence="15">The sequence shown here is derived from an EMBL/GenBank/DDBJ whole genome shotgun (WGS) entry which is preliminary data.</text>
</comment>
<proteinExistence type="inferred from homology"/>
<dbReference type="SUPFAM" id="SSF50615">
    <property type="entry name" value="N-terminal domain of alpha and beta subunits of F1 ATP synthase"/>
    <property type="match status" value="1"/>
</dbReference>
<evidence type="ECO:0000256" key="7">
    <source>
        <dbReference type="ARBA" id="ARBA00023065"/>
    </source>
</evidence>
<evidence type="ECO:0000256" key="6">
    <source>
        <dbReference type="ARBA" id="ARBA00022967"/>
    </source>
</evidence>
<dbReference type="CDD" id="cd01132">
    <property type="entry name" value="F1-ATPase_alpha_CD"/>
    <property type="match status" value="1"/>
</dbReference>
<evidence type="ECO:0000313" key="15">
    <source>
        <dbReference type="EMBL" id="NMB69878.1"/>
    </source>
</evidence>
<dbReference type="InterPro" id="IPR005294">
    <property type="entry name" value="ATP_synth_F1_asu"/>
</dbReference>
<evidence type="ECO:0000256" key="10">
    <source>
        <dbReference type="ARBA" id="ARBA00023310"/>
    </source>
</evidence>
<sequence length="431" mass="47559">MEIKNHTKLNNFGRVTSVKDGVLELTGLSDVQVMEKIYCKERESYALVLNLLEDSVGAVALGEESKILENDEFVSTGEILSMPVNDEIIGRVVNPLGEPLDGRALSTDNVKTMPVERKAYGVFDRKPVDTPLKTGLLAVDAMVPIGRGQRQLIIGDRGTGKTSVAVSAIINQKNEEKPVICIYCAIGQKDSTVKNIIEVLKENGCMSYTIIVDASASAPASLQYIAPYSAAAIAEYFLQQGKDVLVVYDDLTKHAYAYRHISLILRRPPGREAYPGDIFYLHSRLLERSCKLNEKNGGGSITAFPIIETQFGDVSAYIPTNVISITDGQLYLDKDMFNLGFRPSVDPANSVSRVGGAAQTKELKKASGKLRLTLTQFKELEAFTQFGGEDLDEATKEKINRGKVIMELLKQPQYSVMTEKEQLEVIEKMYE</sequence>
<evidence type="ECO:0000256" key="5">
    <source>
        <dbReference type="ARBA" id="ARBA00022840"/>
    </source>
</evidence>
<dbReference type="InterPro" id="IPR000194">
    <property type="entry name" value="ATPase_F1/V1/A1_a/bsu_nucl-bd"/>
</dbReference>
<keyword evidence="7 11" id="KW-0406">Ion transport</keyword>
<keyword evidence="6 11" id="KW-1278">Translocase</keyword>
<evidence type="ECO:0000256" key="3">
    <source>
        <dbReference type="ARBA" id="ARBA00022448"/>
    </source>
</evidence>
<dbReference type="GO" id="GO:0045259">
    <property type="term" value="C:proton-transporting ATP synthase complex"/>
    <property type="evidence" value="ECO:0007669"/>
    <property type="project" value="UniProtKB-KW"/>
</dbReference>
<dbReference type="NCBIfam" id="TIGR00962">
    <property type="entry name" value="atpA"/>
    <property type="match status" value="1"/>
</dbReference>
<keyword evidence="11" id="KW-1003">Cell membrane</keyword>
<evidence type="ECO:0000256" key="11">
    <source>
        <dbReference type="HAMAP-Rule" id="MF_01346"/>
    </source>
</evidence>
<dbReference type="GO" id="GO:0046933">
    <property type="term" value="F:proton-transporting ATP synthase activity, rotational mechanism"/>
    <property type="evidence" value="ECO:0007669"/>
    <property type="project" value="UniProtKB-UniRule"/>
</dbReference>
<evidence type="ECO:0000313" key="16">
    <source>
        <dbReference type="Proteomes" id="UP000526033"/>
    </source>
</evidence>
<comment type="subcellular location">
    <subcellularLocation>
        <location evidence="11">Cell membrane</location>
        <topology evidence="11">Peripheral membrane protein</topology>
    </subcellularLocation>
    <subcellularLocation>
        <location evidence="1">Membrane</location>
    </subcellularLocation>
</comment>
<dbReference type="Pfam" id="PF00006">
    <property type="entry name" value="ATP-synt_ab"/>
    <property type="match status" value="1"/>
</dbReference>
<dbReference type="CDD" id="cd18113">
    <property type="entry name" value="ATP-synt_F1_alpha_C"/>
    <property type="match status" value="1"/>
</dbReference>
<dbReference type="GO" id="GO:0005524">
    <property type="term" value="F:ATP binding"/>
    <property type="evidence" value="ECO:0007669"/>
    <property type="project" value="UniProtKB-UniRule"/>
</dbReference>
<keyword evidence="5 11" id="KW-0067">ATP-binding</keyword>
<evidence type="ECO:0000259" key="12">
    <source>
        <dbReference type="Pfam" id="PF00006"/>
    </source>
</evidence>
<dbReference type="PROSITE" id="PS00152">
    <property type="entry name" value="ATPASE_ALPHA_BETA"/>
    <property type="match status" value="1"/>
</dbReference>
<keyword evidence="3 11" id="KW-0813">Transport</keyword>
<evidence type="ECO:0000256" key="8">
    <source>
        <dbReference type="ARBA" id="ARBA00023136"/>
    </source>
</evidence>
<dbReference type="EC" id="7.1.2.2" evidence="11"/>
<dbReference type="Proteomes" id="UP000526033">
    <property type="component" value="Unassembled WGS sequence"/>
</dbReference>
<gene>
    <name evidence="11" type="primary">atpA</name>
    <name evidence="15" type="ORF">GYA27_01590</name>
</gene>
<feature type="domain" description="ATPase F1/V1/A1 complex alpha/beta subunit nucleotide-binding" evidence="12">
    <location>
        <begin position="135"/>
        <end position="352"/>
    </location>
</feature>
<keyword evidence="10 11" id="KW-0066">ATP synthesis</keyword>
<dbReference type="SUPFAM" id="SSF47917">
    <property type="entry name" value="C-terminal domain of alpha and beta subunits of F1 ATP synthase"/>
    <property type="match status" value="1"/>
</dbReference>
<dbReference type="InterPro" id="IPR033732">
    <property type="entry name" value="ATP_synth_F1_a_nt-bd_dom"/>
</dbReference>
<dbReference type="Gene3D" id="3.40.50.300">
    <property type="entry name" value="P-loop containing nucleotide triphosphate hydrolases"/>
    <property type="match status" value="1"/>
</dbReference>
<evidence type="ECO:0000259" key="13">
    <source>
        <dbReference type="Pfam" id="PF00306"/>
    </source>
</evidence>
<protein>
    <recommendedName>
        <fullName evidence="11">ATP synthase subunit alpha</fullName>
        <ecNumber evidence="11">7.1.2.2</ecNumber>
    </recommendedName>
    <alternativeName>
        <fullName evidence="11">ATP synthase F1 sector subunit alpha</fullName>
    </alternativeName>
    <alternativeName>
        <fullName evidence="11">F-ATPase subunit alpha</fullName>
    </alternativeName>
</protein>
<reference evidence="15 16" key="1">
    <citation type="journal article" date="2020" name="Biotechnol. Biofuels">
        <title>New insights from the biogas microbiome by comprehensive genome-resolved metagenomics of nearly 1600 species originating from multiple anaerobic digesters.</title>
        <authorList>
            <person name="Campanaro S."/>
            <person name="Treu L."/>
            <person name="Rodriguez-R L.M."/>
            <person name="Kovalovszki A."/>
            <person name="Ziels R.M."/>
            <person name="Maus I."/>
            <person name="Zhu X."/>
            <person name="Kougias P.G."/>
            <person name="Basile A."/>
            <person name="Luo G."/>
            <person name="Schluter A."/>
            <person name="Konstantinidis K.T."/>
            <person name="Angelidaki I."/>
        </authorList>
    </citation>
    <scope>NUCLEOTIDE SEQUENCE [LARGE SCALE GENOMIC DNA]</scope>
    <source>
        <strain evidence="15">AS27yjCOA_165</strain>
    </source>
</reference>
<dbReference type="InterPro" id="IPR036121">
    <property type="entry name" value="ATPase_F1/V1/A1_a/bsu_N_sf"/>
</dbReference>
<dbReference type="SUPFAM" id="SSF52540">
    <property type="entry name" value="P-loop containing nucleoside triphosphate hydrolases"/>
    <property type="match status" value="1"/>
</dbReference>
<dbReference type="Gene3D" id="2.40.30.20">
    <property type="match status" value="1"/>
</dbReference>
<comment type="similarity">
    <text evidence="2 11">Belongs to the ATPase alpha/beta chains family.</text>
</comment>
<evidence type="ECO:0000256" key="1">
    <source>
        <dbReference type="ARBA" id="ARBA00004370"/>
    </source>
</evidence>
<dbReference type="InterPro" id="IPR038376">
    <property type="entry name" value="ATP_synth_asu_C_sf"/>
</dbReference>
<evidence type="ECO:0000256" key="4">
    <source>
        <dbReference type="ARBA" id="ARBA00022741"/>
    </source>
</evidence>
<organism evidence="15 16">
    <name type="scientific">candidate division WWE3 bacterium</name>
    <dbReference type="NCBI Taxonomy" id="2053526"/>
    <lineage>
        <taxon>Bacteria</taxon>
        <taxon>Katanobacteria</taxon>
    </lineage>
</organism>
<dbReference type="Gene3D" id="1.20.150.20">
    <property type="entry name" value="ATP synthase alpha/beta chain, C-terminal domain"/>
    <property type="match status" value="1"/>
</dbReference>
<keyword evidence="4 11" id="KW-0547">Nucleotide-binding</keyword>
<keyword evidence="11" id="KW-0375">Hydrogen ion transport</keyword>
<accession>A0A7X9HGR5</accession>
<dbReference type="InterPro" id="IPR027417">
    <property type="entry name" value="P-loop_NTPase"/>
</dbReference>
<comment type="function">
    <text evidence="11">Produces ATP from ADP in the presence of a proton gradient across the membrane. The alpha chain is a regulatory subunit.</text>
</comment>
<dbReference type="NCBIfam" id="NF009884">
    <property type="entry name" value="PRK13343.1"/>
    <property type="match status" value="1"/>
</dbReference>
<dbReference type="InterPro" id="IPR000793">
    <property type="entry name" value="ATP_synth_asu_C"/>
</dbReference>
<feature type="domain" description="ATP synthase alpha subunit C-terminal" evidence="13">
    <location>
        <begin position="359"/>
        <end position="426"/>
    </location>
</feature>